<dbReference type="GO" id="GO:0016020">
    <property type="term" value="C:membrane"/>
    <property type="evidence" value="ECO:0007669"/>
    <property type="project" value="TreeGrafter"/>
</dbReference>
<dbReference type="InterPro" id="IPR050577">
    <property type="entry name" value="MAPR/NEUFC/NENF-like"/>
</dbReference>
<dbReference type="GO" id="GO:0012505">
    <property type="term" value="C:endomembrane system"/>
    <property type="evidence" value="ECO:0007669"/>
    <property type="project" value="TreeGrafter"/>
</dbReference>
<proteinExistence type="inferred from homology"/>
<evidence type="ECO:0000256" key="1">
    <source>
        <dbReference type="ARBA" id="ARBA00038357"/>
    </source>
</evidence>
<feature type="domain" description="Cytochrome b5 heme-binding" evidence="3">
    <location>
        <begin position="54"/>
        <end position="157"/>
    </location>
</feature>
<feature type="transmembrane region" description="Helical" evidence="2">
    <location>
        <begin position="6"/>
        <end position="22"/>
    </location>
</feature>
<dbReference type="SMART" id="SM01117">
    <property type="entry name" value="Cyt-b5"/>
    <property type="match status" value="1"/>
</dbReference>
<sequence>MNTTLTISILISVLGVALVLYLRMSKTASPLYLTDLNIPYKVSGGSNSSDFYVLSLKDLSHYNGSDPSLPILLAVKGRIYDVSSGWRFYGPGGSYGFFAGRDGSRSFGTGCLDEKDGKCTSNSHVYNDLTEEQIKTIDYWNDFYDKSSKYHYIGEVNFD</sequence>
<evidence type="ECO:0000313" key="4">
    <source>
        <dbReference type="EMBL" id="KAL0491896.1"/>
    </source>
</evidence>
<accession>A0AAW2ZRV4</accession>
<dbReference type="PANTHER" id="PTHR10281">
    <property type="entry name" value="MEMBRANE-ASSOCIATED PROGESTERONE RECEPTOR COMPONENT-RELATED"/>
    <property type="match status" value="1"/>
</dbReference>
<evidence type="ECO:0000256" key="2">
    <source>
        <dbReference type="SAM" id="Phobius"/>
    </source>
</evidence>
<dbReference type="EMBL" id="JAOPGA020001884">
    <property type="protein sequence ID" value="KAL0491896.1"/>
    <property type="molecule type" value="Genomic_DNA"/>
</dbReference>
<evidence type="ECO:0000313" key="5">
    <source>
        <dbReference type="Proteomes" id="UP001431209"/>
    </source>
</evidence>
<dbReference type="Pfam" id="PF00173">
    <property type="entry name" value="Cyt-b5"/>
    <property type="match status" value="1"/>
</dbReference>
<dbReference type="InterPro" id="IPR001199">
    <property type="entry name" value="Cyt_B5-like_heme/steroid-bd"/>
</dbReference>
<dbReference type="Gene3D" id="3.10.120.10">
    <property type="entry name" value="Cytochrome b5-like heme/steroid binding domain"/>
    <property type="match status" value="1"/>
</dbReference>
<reference evidence="4 5" key="1">
    <citation type="submission" date="2024-03" db="EMBL/GenBank/DDBJ databases">
        <title>The Acrasis kona genome and developmental transcriptomes reveal deep origins of eukaryotic multicellular pathways.</title>
        <authorList>
            <person name="Sheikh S."/>
            <person name="Fu C.-J."/>
            <person name="Brown M.W."/>
            <person name="Baldauf S.L."/>
        </authorList>
    </citation>
    <scope>NUCLEOTIDE SEQUENCE [LARGE SCALE GENOMIC DNA]</scope>
    <source>
        <strain evidence="4 5">ATCC MYA-3509</strain>
    </source>
</reference>
<dbReference type="InterPro" id="IPR036400">
    <property type="entry name" value="Cyt_B5-like_heme/steroid_sf"/>
</dbReference>
<evidence type="ECO:0000259" key="3">
    <source>
        <dbReference type="SMART" id="SM01117"/>
    </source>
</evidence>
<dbReference type="FunFam" id="3.10.120.10:FF:000003">
    <property type="entry name" value="membrane-associated progesterone receptor component 1"/>
    <property type="match status" value="1"/>
</dbReference>
<dbReference type="PANTHER" id="PTHR10281:SF76">
    <property type="entry name" value="CALCUTTA CUP-RELATED"/>
    <property type="match status" value="1"/>
</dbReference>
<keyword evidence="4" id="KW-0675">Receptor</keyword>
<organism evidence="4 5">
    <name type="scientific">Acrasis kona</name>
    <dbReference type="NCBI Taxonomy" id="1008807"/>
    <lineage>
        <taxon>Eukaryota</taxon>
        <taxon>Discoba</taxon>
        <taxon>Heterolobosea</taxon>
        <taxon>Tetramitia</taxon>
        <taxon>Eutetramitia</taxon>
        <taxon>Acrasidae</taxon>
        <taxon>Acrasis</taxon>
    </lineage>
</organism>
<comment type="caution">
    <text evidence="4">The sequence shown here is derived from an EMBL/GenBank/DDBJ whole genome shotgun (WGS) entry which is preliminary data.</text>
</comment>
<dbReference type="AlphaFoldDB" id="A0AAW2ZRV4"/>
<keyword evidence="2" id="KW-1133">Transmembrane helix</keyword>
<keyword evidence="5" id="KW-1185">Reference proteome</keyword>
<name>A0AAW2ZRV4_9EUKA</name>
<dbReference type="Proteomes" id="UP001431209">
    <property type="component" value="Unassembled WGS sequence"/>
</dbReference>
<dbReference type="SUPFAM" id="SSF55856">
    <property type="entry name" value="Cytochrome b5-like heme/steroid binding domain"/>
    <property type="match status" value="1"/>
</dbReference>
<comment type="similarity">
    <text evidence="1">Belongs to the cytochrome b5 family. MAPR subfamily.</text>
</comment>
<keyword evidence="2" id="KW-0812">Transmembrane</keyword>
<keyword evidence="2" id="KW-0472">Membrane</keyword>
<gene>
    <name evidence="4" type="ORF">AKO1_010050</name>
</gene>
<protein>
    <submittedName>
        <fullName evidence="4">Membrane-associated progesterone receptor component</fullName>
    </submittedName>
</protein>